<evidence type="ECO:0000259" key="15">
    <source>
        <dbReference type="Pfam" id="PF17900"/>
    </source>
</evidence>
<gene>
    <name evidence="16" type="ORF">Ocin01_15415</name>
</gene>
<comment type="similarity">
    <text evidence="2 12">Belongs to the peptidase M1 family.</text>
</comment>
<feature type="site" description="Transition state stabilizer" evidence="11">
    <location>
        <position position="442"/>
    </location>
</feature>
<evidence type="ECO:0000256" key="5">
    <source>
        <dbReference type="ARBA" id="ARBA00022723"/>
    </source>
</evidence>
<evidence type="ECO:0000256" key="9">
    <source>
        <dbReference type="PIRSR" id="PIRSR634016-1"/>
    </source>
</evidence>
<dbReference type="Gene3D" id="2.60.40.1730">
    <property type="entry name" value="tricorn interacting facor f3 domain"/>
    <property type="match status" value="1"/>
</dbReference>
<evidence type="ECO:0000313" key="16">
    <source>
        <dbReference type="EMBL" id="ODM91272.1"/>
    </source>
</evidence>
<dbReference type="InterPro" id="IPR027268">
    <property type="entry name" value="Peptidase_M4/M1_CTD_sf"/>
</dbReference>
<feature type="binding site" evidence="10">
    <location>
        <position position="360"/>
    </location>
    <ligand>
        <name>Zn(2+)</name>
        <dbReference type="ChEBI" id="CHEBI:29105"/>
        <note>catalytic</note>
    </ligand>
</feature>
<evidence type="ECO:0000256" key="7">
    <source>
        <dbReference type="ARBA" id="ARBA00022833"/>
    </source>
</evidence>
<keyword evidence="5 10" id="KW-0479">Metal-binding</keyword>
<evidence type="ECO:0000256" key="8">
    <source>
        <dbReference type="ARBA" id="ARBA00023049"/>
    </source>
</evidence>
<dbReference type="InterPro" id="IPR034016">
    <property type="entry name" value="M1_APN-typ"/>
</dbReference>
<feature type="binding site" evidence="10">
    <location>
        <position position="356"/>
    </location>
    <ligand>
        <name>Zn(2+)</name>
        <dbReference type="ChEBI" id="CHEBI:29105"/>
        <note>catalytic</note>
    </ligand>
</feature>
<evidence type="ECO:0000256" key="10">
    <source>
        <dbReference type="PIRSR" id="PIRSR634016-3"/>
    </source>
</evidence>
<keyword evidence="6 12" id="KW-0378">Hydrolase</keyword>
<dbReference type="GO" id="GO:0005737">
    <property type="term" value="C:cytoplasm"/>
    <property type="evidence" value="ECO:0007669"/>
    <property type="project" value="TreeGrafter"/>
</dbReference>
<dbReference type="InterPro" id="IPR014782">
    <property type="entry name" value="Peptidase_M1_dom"/>
</dbReference>
<evidence type="ECO:0000256" key="4">
    <source>
        <dbReference type="ARBA" id="ARBA00022670"/>
    </source>
</evidence>
<evidence type="ECO:0000256" key="1">
    <source>
        <dbReference type="ARBA" id="ARBA00004609"/>
    </source>
</evidence>
<evidence type="ECO:0000256" key="3">
    <source>
        <dbReference type="ARBA" id="ARBA00022438"/>
    </source>
</evidence>
<comment type="subcellular location">
    <subcellularLocation>
        <location evidence="1">Cell membrane</location>
        <topology evidence="1">Lipid-anchor</topology>
        <topology evidence="1">GPI-anchor</topology>
    </subcellularLocation>
</comment>
<evidence type="ECO:0000256" key="11">
    <source>
        <dbReference type="PIRSR" id="PIRSR634016-4"/>
    </source>
</evidence>
<keyword evidence="4 12" id="KW-0645">Protease</keyword>
<evidence type="ECO:0000256" key="6">
    <source>
        <dbReference type="ARBA" id="ARBA00022801"/>
    </source>
</evidence>
<dbReference type="Proteomes" id="UP000094527">
    <property type="component" value="Unassembled WGS sequence"/>
</dbReference>
<dbReference type="GO" id="GO:0070006">
    <property type="term" value="F:metalloaminopeptidase activity"/>
    <property type="evidence" value="ECO:0007669"/>
    <property type="project" value="TreeGrafter"/>
</dbReference>
<name>A0A1D2MEG6_ORCCI</name>
<comment type="caution">
    <text evidence="16">The sequence shown here is derived from an EMBL/GenBank/DDBJ whole genome shotgun (WGS) entry which is preliminary data.</text>
</comment>
<dbReference type="OrthoDB" id="510539at2759"/>
<dbReference type="Pfam" id="PF17900">
    <property type="entry name" value="Peptidase_M1_N"/>
    <property type="match status" value="1"/>
</dbReference>
<feature type="domain" description="Peptidase M1 membrane alanine aminopeptidase" evidence="13">
    <location>
        <begin position="290"/>
        <end position="513"/>
    </location>
</feature>
<reference evidence="16 17" key="1">
    <citation type="journal article" date="2016" name="Genome Biol. Evol.">
        <title>Gene Family Evolution Reflects Adaptation to Soil Environmental Stressors in the Genome of the Collembolan Orchesella cincta.</title>
        <authorList>
            <person name="Faddeeva-Vakhrusheva A."/>
            <person name="Derks M.F."/>
            <person name="Anvar S.Y."/>
            <person name="Agamennone V."/>
            <person name="Suring W."/>
            <person name="Smit S."/>
            <person name="van Straalen N.M."/>
            <person name="Roelofs D."/>
        </authorList>
    </citation>
    <scope>NUCLEOTIDE SEQUENCE [LARGE SCALE GENOMIC DNA]</scope>
    <source>
        <tissue evidence="16">Mixed pool</tissue>
    </source>
</reference>
<dbReference type="InterPro" id="IPR001930">
    <property type="entry name" value="Peptidase_M1"/>
</dbReference>
<evidence type="ECO:0000259" key="14">
    <source>
        <dbReference type="Pfam" id="PF11838"/>
    </source>
</evidence>
<dbReference type="GO" id="GO:0043171">
    <property type="term" value="P:peptide catabolic process"/>
    <property type="evidence" value="ECO:0007669"/>
    <property type="project" value="TreeGrafter"/>
</dbReference>
<proteinExistence type="inferred from homology"/>
<feature type="domain" description="Aminopeptidase N-like N-terminal" evidence="15">
    <location>
        <begin position="45"/>
        <end position="246"/>
    </location>
</feature>
<dbReference type="InterPro" id="IPR024571">
    <property type="entry name" value="ERAP1-like_C_dom"/>
</dbReference>
<feature type="non-terminal residue" evidence="16">
    <location>
        <position position="1"/>
    </location>
</feature>
<dbReference type="Gene3D" id="2.60.40.1910">
    <property type="match status" value="1"/>
</dbReference>
<dbReference type="PANTHER" id="PTHR11533:SF294">
    <property type="entry name" value="THYROTROPIN-RELEASING HORMONE-DEGRADING ECTOENZYME"/>
    <property type="match status" value="1"/>
</dbReference>
<dbReference type="Gene3D" id="1.10.390.10">
    <property type="entry name" value="Neutral Protease Domain 2"/>
    <property type="match status" value="1"/>
</dbReference>
<dbReference type="Pfam" id="PF01433">
    <property type="entry name" value="Peptidase_M1"/>
    <property type="match status" value="1"/>
</dbReference>
<organism evidence="16 17">
    <name type="scientific">Orchesella cincta</name>
    <name type="common">Springtail</name>
    <name type="synonym">Podura cincta</name>
    <dbReference type="NCBI Taxonomy" id="48709"/>
    <lineage>
        <taxon>Eukaryota</taxon>
        <taxon>Metazoa</taxon>
        <taxon>Ecdysozoa</taxon>
        <taxon>Arthropoda</taxon>
        <taxon>Hexapoda</taxon>
        <taxon>Collembola</taxon>
        <taxon>Entomobryomorpha</taxon>
        <taxon>Entomobryoidea</taxon>
        <taxon>Orchesellidae</taxon>
        <taxon>Orchesellinae</taxon>
        <taxon>Orchesella</taxon>
    </lineage>
</organism>
<comment type="cofactor">
    <cofactor evidence="10 12">
        <name>Zn(2+)</name>
        <dbReference type="ChEBI" id="CHEBI:29105"/>
    </cofactor>
    <text evidence="10 12">Binds 1 zinc ion per subunit.</text>
</comment>
<feature type="binding site" evidence="10">
    <location>
        <position position="379"/>
    </location>
    <ligand>
        <name>Zn(2+)</name>
        <dbReference type="ChEBI" id="CHEBI:29105"/>
        <note>catalytic</note>
    </ligand>
</feature>
<evidence type="ECO:0000256" key="2">
    <source>
        <dbReference type="ARBA" id="ARBA00010136"/>
    </source>
</evidence>
<dbReference type="CDD" id="cd09601">
    <property type="entry name" value="M1_APN-Q_like"/>
    <property type="match status" value="1"/>
</dbReference>
<dbReference type="Gene3D" id="1.25.50.20">
    <property type="match status" value="1"/>
</dbReference>
<dbReference type="SUPFAM" id="SSF55486">
    <property type="entry name" value="Metalloproteases ('zincins'), catalytic domain"/>
    <property type="match status" value="1"/>
</dbReference>
<feature type="active site" description="Proton acceptor" evidence="9">
    <location>
        <position position="357"/>
    </location>
</feature>
<evidence type="ECO:0000256" key="12">
    <source>
        <dbReference type="RuleBase" id="RU364040"/>
    </source>
</evidence>
<dbReference type="EC" id="3.4.11.-" evidence="12"/>
<keyword evidence="8 12" id="KW-0482">Metalloprotease</keyword>
<dbReference type="GO" id="GO:0008270">
    <property type="term" value="F:zinc ion binding"/>
    <property type="evidence" value="ECO:0007669"/>
    <property type="project" value="UniProtKB-UniRule"/>
</dbReference>
<dbReference type="InterPro" id="IPR042097">
    <property type="entry name" value="Aminopeptidase_N-like_N_sf"/>
</dbReference>
<dbReference type="GO" id="GO:0005615">
    <property type="term" value="C:extracellular space"/>
    <property type="evidence" value="ECO:0007669"/>
    <property type="project" value="TreeGrafter"/>
</dbReference>
<dbReference type="FunFam" id="1.10.390.10:FF:000006">
    <property type="entry name" value="Puromycin-sensitive aminopeptidase"/>
    <property type="match status" value="1"/>
</dbReference>
<dbReference type="SUPFAM" id="SSF63737">
    <property type="entry name" value="Leukotriene A4 hydrolase N-terminal domain"/>
    <property type="match status" value="1"/>
</dbReference>
<dbReference type="PRINTS" id="PR00756">
    <property type="entry name" value="ALADIPTASE"/>
</dbReference>
<evidence type="ECO:0000259" key="13">
    <source>
        <dbReference type="Pfam" id="PF01433"/>
    </source>
</evidence>
<dbReference type="InterPro" id="IPR045357">
    <property type="entry name" value="Aminopeptidase_N-like_N"/>
</dbReference>
<dbReference type="GO" id="GO:0042277">
    <property type="term" value="F:peptide binding"/>
    <property type="evidence" value="ECO:0007669"/>
    <property type="project" value="TreeGrafter"/>
</dbReference>
<dbReference type="Pfam" id="PF11838">
    <property type="entry name" value="ERAP1_C"/>
    <property type="match status" value="1"/>
</dbReference>
<dbReference type="PANTHER" id="PTHR11533">
    <property type="entry name" value="PROTEASE M1 ZINC METALLOPROTEASE"/>
    <property type="match status" value="1"/>
</dbReference>
<dbReference type="GO" id="GO:0005886">
    <property type="term" value="C:plasma membrane"/>
    <property type="evidence" value="ECO:0007669"/>
    <property type="project" value="UniProtKB-SubCell"/>
</dbReference>
<dbReference type="STRING" id="48709.A0A1D2MEG6"/>
<dbReference type="AlphaFoldDB" id="A0A1D2MEG6"/>
<dbReference type="InterPro" id="IPR050344">
    <property type="entry name" value="Peptidase_M1_aminopeptidases"/>
</dbReference>
<keyword evidence="17" id="KW-1185">Reference proteome</keyword>
<accession>A0A1D2MEG6</accession>
<protein>
    <recommendedName>
        <fullName evidence="12">Aminopeptidase</fullName>
        <ecNumber evidence="12">3.4.11.-</ecNumber>
    </recommendedName>
</protein>
<dbReference type="GO" id="GO:0006508">
    <property type="term" value="P:proteolysis"/>
    <property type="evidence" value="ECO:0007669"/>
    <property type="project" value="UniProtKB-KW"/>
</dbReference>
<sequence>SISSYHNESVDYYKNFGFSDYNYEEFLSHFHLPSLQYRLNLTVIPLSYEIRMRPVLDDGFPGLERFTAPSEVIINVESITDGSSNVIVMHQRNLTIYQDLVTVKNIQTGQNMSIASQSFQTDKDFYIIQLEESFQFGDRLQIFIPYTVSLSQTENVGIYLGHYFDPTTNETRYLSATKFEPYHARKAFPLFDEPSLKATFKVTIGRLDEKYHSLSNMEITQIEPDQEYDGWVWDHYEETVLMSPYLVCMIVSDFGKETVQIENGNRTVSTWAPKHDIEKEGGVFGAVAGARILQYFESKFKMDYALRKLDAVGLPQFASGAMENFGLVTYRYAFLVWIPGENTEAERRKIAQVLSHEIAHQWYGNIVTCAWWSEIWLNEGFARYLQFWGMKDAVPEFETDEAIVTDTIQLAMVFDQGPSTHPVKNSAESPEESAAVFDRISYEKAASLLKMMESFLTRPIFEAGIIDVYLQRMKWQSAFQDDLFQAIQDALEMHNATQLLPAGTSIKSLMSEWTLTSGYPLVRVDAVNQQTIAISQEKFMLNSKKFYEEDSWWIPVKVVSEDSPSTGEDKLPDVWLSNNVSSLLFTRPGLDTSKWLMINPDATGYYRVLYDPKLTELIGQQLLANHTVISSSSRSQLFDDYFNLAYAEYISIETALGMTKYLERESASNVWTTVLTHLKPILSRFTQNDEAVEAFKNYFLLRLEGALGIIGVRQPETEQGIIVTLRAQLLDMACQLNIQNAYNMRMSLLQSGKLILKIIRKILPDTRPSIYCTAVAESFNENVWNFLLNRLYEATRDTPKTQLLNALACSKNHTTLTRLLELSLNGLNEHTSQIFTRVTMNPEARSLVYDFVKSSLLAERLTPTQFAETISTLSGYWNSPENLTELQQFIDSNADILEPVKSSLDSSLGNIQATVNWWNLFGNRILDWLINN</sequence>
<evidence type="ECO:0000313" key="17">
    <source>
        <dbReference type="Proteomes" id="UP000094527"/>
    </source>
</evidence>
<dbReference type="OMA" id="WIPGENT"/>
<feature type="domain" description="ERAP1-like C-terminal" evidence="14">
    <location>
        <begin position="595"/>
        <end position="906"/>
    </location>
</feature>
<dbReference type="EMBL" id="LJIJ01001613">
    <property type="protein sequence ID" value="ODM91272.1"/>
    <property type="molecule type" value="Genomic_DNA"/>
</dbReference>
<keyword evidence="3 12" id="KW-0031">Aminopeptidase</keyword>
<keyword evidence="7 10" id="KW-0862">Zinc</keyword>